<dbReference type="InterPro" id="IPR004360">
    <property type="entry name" value="Glyas_Fos-R_dOase_dom"/>
</dbReference>
<sequence length="134" mass="14505">MNDKPIVLSLPIADRKTAFSFYRGLNLEPLGELGRDGLPEPLQFRVNPGLHIMLVPTVGFGWIIGNHEPAPPGASECVLGITTESRAEVDELIARAEQAGGHVVSAPADQPWGYTGSFSDPDHHLWMVVSQPEV</sequence>
<dbReference type="PANTHER" id="PTHR36503">
    <property type="entry name" value="BLR2520 PROTEIN"/>
    <property type="match status" value="1"/>
</dbReference>
<dbReference type="SUPFAM" id="SSF54593">
    <property type="entry name" value="Glyoxalase/Bleomycin resistance protein/Dihydroxybiphenyl dioxygenase"/>
    <property type="match status" value="1"/>
</dbReference>
<gene>
    <name evidence="2" type="ORF">E4656_15230</name>
</gene>
<proteinExistence type="predicted"/>
<dbReference type="Pfam" id="PF00903">
    <property type="entry name" value="Glyoxalase"/>
    <property type="match status" value="1"/>
</dbReference>
<evidence type="ECO:0000313" key="3">
    <source>
        <dbReference type="Proteomes" id="UP000297475"/>
    </source>
</evidence>
<dbReference type="PANTHER" id="PTHR36503:SF2">
    <property type="entry name" value="BLR2408 PROTEIN"/>
    <property type="match status" value="1"/>
</dbReference>
<comment type="caution">
    <text evidence="2">The sequence shown here is derived from an EMBL/GenBank/DDBJ whole genome shotgun (WGS) entry which is preliminary data.</text>
</comment>
<reference evidence="2 3" key="1">
    <citation type="submission" date="2019-04" db="EMBL/GenBank/DDBJ databases">
        <title>Natronospirillum operosus gen. nov., sp. nov., a haloalkaliphilic satellite isolated from decaying biomass of laboratory culture of cyanobacterium Geitlerinema sp. and proposal of Natronospirillaceae fam. nov. and Saccharospirillaceae fam. nov.</title>
        <authorList>
            <person name="Kevbrin V."/>
            <person name="Boltyanskaya Y."/>
            <person name="Koziaeva V."/>
            <person name="Grouzdev D.S."/>
            <person name="Park M."/>
            <person name="Cho J."/>
        </authorList>
    </citation>
    <scope>NUCLEOTIDE SEQUENCE [LARGE SCALE GENOMIC DNA]</scope>
    <source>
        <strain evidence="2 3">G-116</strain>
    </source>
</reference>
<dbReference type="EMBL" id="SRMF01000007">
    <property type="protein sequence ID" value="TGG91810.1"/>
    <property type="molecule type" value="Genomic_DNA"/>
</dbReference>
<name>A0A4Z0WBF6_9GAMM</name>
<organism evidence="2 3">
    <name type="scientific">Natronospirillum operosum</name>
    <dbReference type="NCBI Taxonomy" id="2759953"/>
    <lineage>
        <taxon>Bacteria</taxon>
        <taxon>Pseudomonadati</taxon>
        <taxon>Pseudomonadota</taxon>
        <taxon>Gammaproteobacteria</taxon>
        <taxon>Oceanospirillales</taxon>
        <taxon>Natronospirillaceae</taxon>
        <taxon>Natronospirillum</taxon>
    </lineage>
</organism>
<evidence type="ECO:0000259" key="1">
    <source>
        <dbReference type="Pfam" id="PF00903"/>
    </source>
</evidence>
<feature type="domain" description="Glyoxalase/fosfomycin resistance/dioxygenase" evidence="1">
    <location>
        <begin position="12"/>
        <end position="128"/>
    </location>
</feature>
<dbReference type="Proteomes" id="UP000297475">
    <property type="component" value="Unassembled WGS sequence"/>
</dbReference>
<dbReference type="AlphaFoldDB" id="A0A4Z0WBF6"/>
<accession>A0A4Z0WBF6</accession>
<keyword evidence="3" id="KW-1185">Reference proteome</keyword>
<evidence type="ECO:0000313" key="2">
    <source>
        <dbReference type="EMBL" id="TGG91810.1"/>
    </source>
</evidence>
<dbReference type="OrthoDB" id="4265398at2"/>
<dbReference type="Gene3D" id="3.10.180.10">
    <property type="entry name" value="2,3-Dihydroxybiphenyl 1,2-Dioxygenase, domain 1"/>
    <property type="match status" value="1"/>
</dbReference>
<protein>
    <submittedName>
        <fullName evidence="2">VOC family protein</fullName>
    </submittedName>
</protein>
<dbReference type="InterPro" id="IPR029068">
    <property type="entry name" value="Glyas_Bleomycin-R_OHBP_Dase"/>
</dbReference>